<dbReference type="NCBIfam" id="TIGR01683">
    <property type="entry name" value="thiS"/>
    <property type="match status" value="1"/>
</dbReference>
<dbReference type="InterPro" id="IPR016155">
    <property type="entry name" value="Mopterin_synth/thiamin_S_b"/>
</dbReference>
<comment type="caution">
    <text evidence="1">The sequence shown here is derived from an EMBL/GenBank/DDBJ whole genome shotgun (WGS) entry which is preliminary data.</text>
</comment>
<dbReference type="CDD" id="cd00565">
    <property type="entry name" value="Ubl_ThiS"/>
    <property type="match status" value="1"/>
</dbReference>
<evidence type="ECO:0000313" key="1">
    <source>
        <dbReference type="EMBL" id="PCJ24020.1"/>
    </source>
</evidence>
<dbReference type="InterPro" id="IPR003749">
    <property type="entry name" value="ThiS/MoaD-like"/>
</dbReference>
<dbReference type="PANTHER" id="PTHR34472:SF1">
    <property type="entry name" value="SULFUR CARRIER PROTEIN THIS"/>
    <property type="match status" value="1"/>
</dbReference>
<accession>A0A2A5AY14</accession>
<reference evidence="2" key="1">
    <citation type="submission" date="2017-08" db="EMBL/GenBank/DDBJ databases">
        <title>A dynamic microbial community with high functional redundancy inhabits the cold, oxic subseafloor aquifer.</title>
        <authorList>
            <person name="Tully B.J."/>
            <person name="Wheat C.G."/>
            <person name="Glazer B.T."/>
            <person name="Huber J.A."/>
        </authorList>
    </citation>
    <scope>NUCLEOTIDE SEQUENCE [LARGE SCALE GENOMIC DNA]</scope>
</reference>
<dbReference type="SUPFAM" id="SSF54285">
    <property type="entry name" value="MoaD/ThiS"/>
    <property type="match status" value="1"/>
</dbReference>
<dbReference type="InterPro" id="IPR012675">
    <property type="entry name" value="Beta-grasp_dom_sf"/>
</dbReference>
<proteinExistence type="predicted"/>
<dbReference type="InterPro" id="IPR010035">
    <property type="entry name" value="Thi_S"/>
</dbReference>
<dbReference type="PANTHER" id="PTHR34472">
    <property type="entry name" value="SULFUR CARRIER PROTEIN THIS"/>
    <property type="match status" value="1"/>
</dbReference>
<dbReference type="AlphaFoldDB" id="A0A2A5AY14"/>
<protein>
    <submittedName>
        <fullName evidence="1">Thiamine biosynthesis protein ThiS</fullName>
    </submittedName>
</protein>
<dbReference type="Proteomes" id="UP000218327">
    <property type="component" value="Unassembled WGS sequence"/>
</dbReference>
<evidence type="ECO:0000313" key="2">
    <source>
        <dbReference type="Proteomes" id="UP000218327"/>
    </source>
</evidence>
<dbReference type="Pfam" id="PF02597">
    <property type="entry name" value="ThiS"/>
    <property type="match status" value="1"/>
</dbReference>
<name>A0A2A5AY14_9GAMM</name>
<dbReference type="EMBL" id="NVVJ01000031">
    <property type="protein sequence ID" value="PCJ24020.1"/>
    <property type="molecule type" value="Genomic_DNA"/>
</dbReference>
<dbReference type="Gene3D" id="3.10.20.30">
    <property type="match status" value="1"/>
</dbReference>
<organism evidence="1 2">
    <name type="scientific">SAR86 cluster bacterium</name>
    <dbReference type="NCBI Taxonomy" id="2030880"/>
    <lineage>
        <taxon>Bacteria</taxon>
        <taxon>Pseudomonadati</taxon>
        <taxon>Pseudomonadota</taxon>
        <taxon>Gammaproteobacteria</taxon>
        <taxon>SAR86 cluster</taxon>
    </lineage>
</organism>
<gene>
    <name evidence="1" type="primary">thiS</name>
    <name evidence="1" type="ORF">COA96_10440</name>
</gene>
<sequence>MNIVVNGKPQELEAMTNLQQLLEILQLGKGRIAIEVNGEIVPRSLFQETILQHDDSLEIVQAIGGG</sequence>